<gene>
    <name evidence="1" type="ORF">UT39_C0009G0007</name>
</gene>
<proteinExistence type="predicted"/>
<protein>
    <submittedName>
        <fullName evidence="1">Uncharacterized protein</fullName>
    </submittedName>
</protein>
<organism evidence="1 2">
    <name type="scientific">Candidatus Woesebacteria bacterium GW2011_GWA1_39_21</name>
    <dbReference type="NCBI Taxonomy" id="1618550"/>
    <lineage>
        <taxon>Bacteria</taxon>
        <taxon>Candidatus Woeseibacteriota</taxon>
    </lineage>
</organism>
<dbReference type="Proteomes" id="UP000034246">
    <property type="component" value="Unassembled WGS sequence"/>
</dbReference>
<evidence type="ECO:0000313" key="1">
    <source>
        <dbReference type="EMBL" id="KKR11247.1"/>
    </source>
</evidence>
<evidence type="ECO:0000313" key="2">
    <source>
        <dbReference type="Proteomes" id="UP000034246"/>
    </source>
</evidence>
<reference evidence="1 2" key="1">
    <citation type="journal article" date="2015" name="Nature">
        <title>rRNA introns, odd ribosomes, and small enigmatic genomes across a large radiation of phyla.</title>
        <authorList>
            <person name="Brown C.T."/>
            <person name="Hug L.A."/>
            <person name="Thomas B.C."/>
            <person name="Sharon I."/>
            <person name="Castelle C.J."/>
            <person name="Singh A."/>
            <person name="Wilkins M.J."/>
            <person name="Williams K.H."/>
            <person name="Banfield J.F."/>
        </authorList>
    </citation>
    <scope>NUCLEOTIDE SEQUENCE [LARGE SCALE GENOMIC DNA]</scope>
</reference>
<dbReference type="AlphaFoldDB" id="A0A0G0RC33"/>
<name>A0A0G0RC33_9BACT</name>
<comment type="caution">
    <text evidence="1">The sequence shown here is derived from an EMBL/GenBank/DDBJ whole genome shotgun (WGS) entry which is preliminary data.</text>
</comment>
<dbReference type="EMBL" id="LBWP01000009">
    <property type="protein sequence ID" value="KKR11247.1"/>
    <property type="molecule type" value="Genomic_DNA"/>
</dbReference>
<accession>A0A0G0RC33</accession>
<sequence length="220" mass="24699">MKTKVKTLFIFGTALFLLITTALLFWRRNILNVRSVSQCGGGNASNQFYVVFKAGVSLQIAEETLAKYNVKTLDPKSLPPDSYKFKLNDNKLCDSLARLYKEREVFRIPSVYWEPNIGETSNTYKISCPDVPSSFITQNGAVQPSNTFIVTFYQNKDKLGDLLTQIGAFDISGGPKSETEKEKTYYVTFAEGQAIEACESLGRNRYVKNVGNVPWMPTVN</sequence>